<dbReference type="AlphaFoldDB" id="A0A4S4C7V2"/>
<gene>
    <name evidence="1" type="ORF">E6C55_01780</name>
</gene>
<evidence type="ECO:0008006" key="3">
    <source>
        <dbReference type="Google" id="ProtNLM"/>
    </source>
</evidence>
<evidence type="ECO:0000313" key="2">
    <source>
        <dbReference type="Proteomes" id="UP000310636"/>
    </source>
</evidence>
<keyword evidence="2" id="KW-1185">Reference proteome</keyword>
<proteinExistence type="predicted"/>
<accession>A0A4S4C7V2</accession>
<organism evidence="1 2">
    <name type="scientific">Cohnella fermenti</name>
    <dbReference type="NCBI Taxonomy" id="2565925"/>
    <lineage>
        <taxon>Bacteria</taxon>
        <taxon>Bacillati</taxon>
        <taxon>Bacillota</taxon>
        <taxon>Bacilli</taxon>
        <taxon>Bacillales</taxon>
        <taxon>Paenibacillaceae</taxon>
        <taxon>Cohnella</taxon>
    </lineage>
</organism>
<name>A0A4S4C7V2_9BACL</name>
<evidence type="ECO:0000313" key="1">
    <source>
        <dbReference type="EMBL" id="THF84062.1"/>
    </source>
</evidence>
<sequence length="604" mass="66562">MYLYDKLISVNDHWTDAGIAWQDTDDSSRFCGGVCDPDNGIAWPTHTGTAMIMTVWACALSAPESKHYRDDELLGRLELAASFMLRMQHADGTISPGWTNLHSPPDTAFVVVGLAQTLELLERQPWPPLADAIASIRLFLERTAPALLTGGCHTPNHRWVLSAALGFLYRLTGRPGFLARAEQWLAEGMDLTPDGEWTERSNGIYNGVSDIMLLHAADLLGKPELLEPVRRNLRMMAYLVHPDGEVVTDYSGRQDFGHRHDLQGYLPAAAALAHRDRDPFFAALAELAGEALDNPGSANNNALLGFLLHPEWREQAVEPGSLPTEYRVVLNRDFPREAYLAEMANAGHGGRIYHSRLHPEFGAPVARERSGSTSLTVMAETNSFFALRRGSAHLLGILIGSNFEPGFVRMNRLEAGDEGYRLTGTETKGYYGPVPTASLPASASGEVSPWYLLPHQLRETTHLQEHRVDAELIREQDGWTLRLHCPTPEPVVTQVSFLFGQDGSFSGGVLEPIKTIGEENTANNETRDNAVKGTQFWKDGTVRFSSGDDGFELTGAAFEHRARSLRNAELPSGCQALVVNLLTPFDRTFRIRMSPEGTQGGADR</sequence>
<dbReference type="RefSeq" id="WP_136368064.1">
    <property type="nucleotide sequence ID" value="NZ_SSOB01000002.1"/>
</dbReference>
<dbReference type="EMBL" id="SSOB01000002">
    <property type="protein sequence ID" value="THF84062.1"/>
    <property type="molecule type" value="Genomic_DNA"/>
</dbReference>
<comment type="caution">
    <text evidence="1">The sequence shown here is derived from an EMBL/GenBank/DDBJ whole genome shotgun (WGS) entry which is preliminary data.</text>
</comment>
<dbReference type="Proteomes" id="UP000310636">
    <property type="component" value="Unassembled WGS sequence"/>
</dbReference>
<reference evidence="1 2" key="1">
    <citation type="submission" date="2019-04" db="EMBL/GenBank/DDBJ databases">
        <title>Cohnella sp. nov. isolated from preserved vegetables.</title>
        <authorList>
            <person name="Lin S.-Y."/>
            <person name="Hung M.-H."/>
            <person name="Young C.-C."/>
        </authorList>
    </citation>
    <scope>NUCLEOTIDE SEQUENCE [LARGE SCALE GENOMIC DNA]</scope>
    <source>
        <strain evidence="1 2">CC-MHH1044</strain>
    </source>
</reference>
<dbReference type="OrthoDB" id="1290722at2"/>
<protein>
    <recommendedName>
        <fullName evidence="3">Heparinase</fullName>
    </recommendedName>
</protein>
<dbReference type="SUPFAM" id="SSF48239">
    <property type="entry name" value="Terpenoid cyclases/Protein prenyltransferases"/>
    <property type="match status" value="1"/>
</dbReference>
<dbReference type="InterPro" id="IPR008930">
    <property type="entry name" value="Terpenoid_cyclase/PrenylTrfase"/>
</dbReference>